<dbReference type="EMBL" id="BAABDD010000012">
    <property type="protein sequence ID" value="GAA3747812.1"/>
    <property type="molecule type" value="Genomic_DNA"/>
</dbReference>
<accession>A0ABP7FUM9</accession>
<protein>
    <recommendedName>
        <fullName evidence="3">Secreted protein</fullName>
    </recommendedName>
</protein>
<dbReference type="Proteomes" id="UP001500908">
    <property type="component" value="Unassembled WGS sequence"/>
</dbReference>
<reference evidence="2" key="1">
    <citation type="journal article" date="2019" name="Int. J. Syst. Evol. Microbiol.">
        <title>The Global Catalogue of Microorganisms (GCM) 10K type strain sequencing project: providing services to taxonomists for standard genome sequencing and annotation.</title>
        <authorList>
            <consortium name="The Broad Institute Genomics Platform"/>
            <consortium name="The Broad Institute Genome Sequencing Center for Infectious Disease"/>
            <person name="Wu L."/>
            <person name="Ma J."/>
        </authorList>
    </citation>
    <scope>NUCLEOTIDE SEQUENCE [LARGE SCALE GENOMIC DNA]</scope>
    <source>
        <strain evidence="2">JCM 17137</strain>
    </source>
</reference>
<evidence type="ECO:0008006" key="3">
    <source>
        <dbReference type="Google" id="ProtNLM"/>
    </source>
</evidence>
<proteinExistence type="predicted"/>
<gene>
    <name evidence="1" type="ORF">GCM10022402_28970</name>
</gene>
<keyword evidence="2" id="KW-1185">Reference proteome</keyword>
<organism evidence="1 2">
    <name type="scientific">Salinactinospora qingdaonensis</name>
    <dbReference type="NCBI Taxonomy" id="702744"/>
    <lineage>
        <taxon>Bacteria</taxon>
        <taxon>Bacillati</taxon>
        <taxon>Actinomycetota</taxon>
        <taxon>Actinomycetes</taxon>
        <taxon>Streptosporangiales</taxon>
        <taxon>Nocardiopsidaceae</taxon>
        <taxon>Salinactinospora</taxon>
    </lineage>
</organism>
<evidence type="ECO:0000313" key="1">
    <source>
        <dbReference type="EMBL" id="GAA3747812.1"/>
    </source>
</evidence>
<evidence type="ECO:0000313" key="2">
    <source>
        <dbReference type="Proteomes" id="UP001500908"/>
    </source>
</evidence>
<comment type="caution">
    <text evidence="1">The sequence shown here is derived from an EMBL/GenBank/DDBJ whole genome shotgun (WGS) entry which is preliminary data.</text>
</comment>
<sequence>MAVEVSSVVALAPVAAAEAEEAEEAAPVVAVVAGAVASNHHLLPVRSRRGAVGRPRIGTTYALPPAVSTAGGRTAPFQVERHAFTLDWMSSLTSCWTTGRLRGAPVR</sequence>
<name>A0ABP7FUM9_9ACTN</name>